<protein>
    <submittedName>
        <fullName evidence="1">Uncharacterized protein</fullName>
    </submittedName>
</protein>
<dbReference type="AlphaFoldDB" id="A0A1K1RLY7"/>
<dbReference type="InterPro" id="IPR045929">
    <property type="entry name" value="DUF6348"/>
</dbReference>
<dbReference type="Proteomes" id="UP000182740">
    <property type="component" value="Unassembled WGS sequence"/>
</dbReference>
<reference evidence="2" key="1">
    <citation type="submission" date="2016-11" db="EMBL/GenBank/DDBJ databases">
        <authorList>
            <person name="Varghese N."/>
            <person name="Submissions S."/>
        </authorList>
    </citation>
    <scope>NUCLEOTIDE SEQUENCE [LARGE SCALE GENOMIC DNA]</scope>
    <source>
        <strain evidence="2">DSM 44671</strain>
    </source>
</reference>
<evidence type="ECO:0000313" key="2">
    <source>
        <dbReference type="Proteomes" id="UP000182740"/>
    </source>
</evidence>
<accession>A0A1K1RLY7</accession>
<sequence length="385" mass="41226">MNGTPGWDAAVEIGIAAFCEDVHSPSDDEVVARLTGAGVEAWLADRLLYFLPMAYVRRLLPDIAFKDTLLTPSRRVRLETEPVFAAALTRAQRADGDELERIALRSSEASAVAKLVDRGAKPETLVLTETALTEDLEPVRRGDGGVPSPAAAFEEVLREHGVRAGRLAKSGARIDARIVVHPSRPGVVLAQVDFSLAHPALAVPALVATLPGNGATWREAIGQAVYKFATSALHPLVDGLLKPGSGHGCVDQDRCDHPTGPFDLVSSTQLMLPRGRSAPDLWPSVDGLLDALRAESLTPQVHGLGVYLLYQDGQVQTTEVLLDNEPWPAGEAAAAAGPAPVPDGEVTVRIFGLLVPVNENARAGRRQRPTLVRWARARRDDVDPR</sequence>
<proteinExistence type="predicted"/>
<gene>
    <name evidence="1" type="ORF">SAMN04489730_3587</name>
</gene>
<dbReference type="EMBL" id="FPJG01000006">
    <property type="protein sequence ID" value="SFW73283.1"/>
    <property type="molecule type" value="Genomic_DNA"/>
</dbReference>
<dbReference type="Pfam" id="PF19875">
    <property type="entry name" value="DUF6348"/>
    <property type="match status" value="1"/>
</dbReference>
<organism evidence="1 2">
    <name type="scientific">Amycolatopsis australiensis</name>
    <dbReference type="NCBI Taxonomy" id="546364"/>
    <lineage>
        <taxon>Bacteria</taxon>
        <taxon>Bacillati</taxon>
        <taxon>Actinomycetota</taxon>
        <taxon>Actinomycetes</taxon>
        <taxon>Pseudonocardiales</taxon>
        <taxon>Pseudonocardiaceae</taxon>
        <taxon>Amycolatopsis</taxon>
    </lineage>
</organism>
<name>A0A1K1RLY7_9PSEU</name>
<evidence type="ECO:0000313" key="1">
    <source>
        <dbReference type="EMBL" id="SFW73283.1"/>
    </source>
</evidence>
<keyword evidence="2" id="KW-1185">Reference proteome</keyword>
<dbReference type="RefSeq" id="WP_177328835.1">
    <property type="nucleotide sequence ID" value="NZ_FPJG01000006.1"/>
</dbReference>